<accession>A0A6H2DM09</accession>
<feature type="transmembrane region" description="Helical" evidence="1">
    <location>
        <begin position="75"/>
        <end position="100"/>
    </location>
</feature>
<proteinExistence type="predicted"/>
<dbReference type="RefSeq" id="WP_168818538.1">
    <property type="nucleotide sequence ID" value="NZ_CP051217.1"/>
</dbReference>
<keyword evidence="1" id="KW-0472">Membrane</keyword>
<name>A0A6H2DM09_9SPHN</name>
<sequence length="134" mass="14303">MGNAANITGWITFFIGLYSVAAGIGEFRRPGFWASMVREVRASSAIRFLVGMVTIAIGAAIYLTNPYNPKDILSILITVMGAFIFLEGAVILAFGDWFLGVAGKMMNAGNKIWAGLSIVIGVAAIFVALVRLQV</sequence>
<organism evidence="2 3">
    <name type="scientific">Parasphingorhabdus halotolerans</name>
    <dbReference type="NCBI Taxonomy" id="2725558"/>
    <lineage>
        <taxon>Bacteria</taxon>
        <taxon>Pseudomonadati</taxon>
        <taxon>Pseudomonadota</taxon>
        <taxon>Alphaproteobacteria</taxon>
        <taxon>Sphingomonadales</taxon>
        <taxon>Sphingomonadaceae</taxon>
        <taxon>Parasphingorhabdus</taxon>
    </lineage>
</organism>
<feature type="transmembrane region" description="Helical" evidence="1">
    <location>
        <begin position="45"/>
        <end position="63"/>
    </location>
</feature>
<evidence type="ECO:0000256" key="1">
    <source>
        <dbReference type="SAM" id="Phobius"/>
    </source>
</evidence>
<evidence type="ECO:0000313" key="3">
    <source>
        <dbReference type="Proteomes" id="UP000501600"/>
    </source>
</evidence>
<feature type="transmembrane region" description="Helical" evidence="1">
    <location>
        <begin position="6"/>
        <end position="24"/>
    </location>
</feature>
<dbReference type="Proteomes" id="UP000501600">
    <property type="component" value="Chromosome"/>
</dbReference>
<gene>
    <name evidence="2" type="ORF">HF685_04875</name>
</gene>
<protein>
    <submittedName>
        <fullName evidence="2">Uncharacterized protein</fullName>
    </submittedName>
</protein>
<dbReference type="EMBL" id="CP051217">
    <property type="protein sequence ID" value="QJB68696.1"/>
    <property type="molecule type" value="Genomic_DNA"/>
</dbReference>
<evidence type="ECO:0000313" key="2">
    <source>
        <dbReference type="EMBL" id="QJB68696.1"/>
    </source>
</evidence>
<dbReference type="AlphaFoldDB" id="A0A6H2DM09"/>
<feature type="transmembrane region" description="Helical" evidence="1">
    <location>
        <begin position="112"/>
        <end position="132"/>
    </location>
</feature>
<keyword evidence="3" id="KW-1185">Reference proteome</keyword>
<keyword evidence="1" id="KW-1133">Transmembrane helix</keyword>
<reference evidence="2 3" key="1">
    <citation type="submission" date="2020-04" db="EMBL/GenBank/DDBJ databases">
        <title>Genome sequence for Sphingorhabdus sp. strain M1.</title>
        <authorList>
            <person name="Park S.-J."/>
        </authorList>
    </citation>
    <scope>NUCLEOTIDE SEQUENCE [LARGE SCALE GENOMIC DNA]</scope>
    <source>
        <strain evidence="2 3">JK6</strain>
    </source>
</reference>
<dbReference type="KEGG" id="phao:HF685_04875"/>
<keyword evidence="1" id="KW-0812">Transmembrane</keyword>